<protein>
    <submittedName>
        <fullName evidence="4">Hydrolase, NUDIX family</fullName>
    </submittedName>
</protein>
<dbReference type="RefSeq" id="WP_056954431.1">
    <property type="nucleotide sequence ID" value="NZ_AZFK01000029.1"/>
</dbReference>
<dbReference type="AlphaFoldDB" id="A0A0R1UAW9"/>
<dbReference type="PROSITE" id="PS51462">
    <property type="entry name" value="NUDIX"/>
    <property type="match status" value="1"/>
</dbReference>
<evidence type="ECO:0000313" key="5">
    <source>
        <dbReference type="Proteomes" id="UP000050816"/>
    </source>
</evidence>
<dbReference type="GO" id="GO:0005829">
    <property type="term" value="C:cytosol"/>
    <property type="evidence" value="ECO:0007669"/>
    <property type="project" value="TreeGrafter"/>
</dbReference>
<comment type="caution">
    <text evidence="4">The sequence shown here is derived from an EMBL/GenBank/DDBJ whole genome shotgun (WGS) entry which is preliminary data.</text>
</comment>
<name>A0A0R1UAW9_9LACO</name>
<evidence type="ECO:0000259" key="3">
    <source>
        <dbReference type="PROSITE" id="PS51462"/>
    </source>
</evidence>
<dbReference type="SUPFAM" id="SSF55811">
    <property type="entry name" value="Nudix"/>
    <property type="match status" value="1"/>
</dbReference>
<proteinExistence type="predicted"/>
<dbReference type="CDD" id="cd03424">
    <property type="entry name" value="NUDIX_ADPRase_Nudt5_UGPPase_Nudt14"/>
    <property type="match status" value="1"/>
</dbReference>
<evidence type="ECO:0000256" key="1">
    <source>
        <dbReference type="ARBA" id="ARBA00001946"/>
    </source>
</evidence>
<dbReference type="GO" id="GO:0006753">
    <property type="term" value="P:nucleoside phosphate metabolic process"/>
    <property type="evidence" value="ECO:0007669"/>
    <property type="project" value="TreeGrafter"/>
</dbReference>
<dbReference type="PANTHER" id="PTHR11839:SF18">
    <property type="entry name" value="NUDIX HYDROLASE DOMAIN-CONTAINING PROTEIN"/>
    <property type="match status" value="1"/>
</dbReference>
<dbReference type="Proteomes" id="UP000050816">
    <property type="component" value="Unassembled WGS sequence"/>
</dbReference>
<comment type="cofactor">
    <cofactor evidence="1">
        <name>Mg(2+)</name>
        <dbReference type="ChEBI" id="CHEBI:18420"/>
    </cofactor>
</comment>
<organism evidence="4 5">
    <name type="scientific">Limosilactobacillus ingluviei DSM 15946</name>
    <dbReference type="NCBI Taxonomy" id="1423760"/>
    <lineage>
        <taxon>Bacteria</taxon>
        <taxon>Bacillati</taxon>
        <taxon>Bacillota</taxon>
        <taxon>Bacilli</taxon>
        <taxon>Lactobacillales</taxon>
        <taxon>Lactobacillaceae</taxon>
        <taxon>Limosilactobacillus</taxon>
    </lineage>
</organism>
<dbReference type="PATRIC" id="fig|1423760.3.peg.1392"/>
<feature type="domain" description="Nudix hydrolase" evidence="3">
    <location>
        <begin position="39"/>
        <end position="179"/>
    </location>
</feature>
<sequence length="180" mass="20372">MKFEETLLSRQPVFDGRLIQVEVQQVKTPNGRQARREVVHHAPAVALLMIDEADRVILMKQWRAPIQKLTYEIPAGKVDARDGGDPRLAAIREMNEETRLQAARLEKINGAYTSIGFCDEYMTTYLATGLSPVADQLPQDADEELAMVKLDRPTALTMIERGEIEDQKTISAIYYWLARG</sequence>
<dbReference type="PANTHER" id="PTHR11839">
    <property type="entry name" value="UDP/ADP-SUGAR PYROPHOSPHATASE"/>
    <property type="match status" value="1"/>
</dbReference>
<dbReference type="InterPro" id="IPR015797">
    <property type="entry name" value="NUDIX_hydrolase-like_dom_sf"/>
</dbReference>
<dbReference type="EMBL" id="AZFK01000029">
    <property type="protein sequence ID" value="KRL90518.1"/>
    <property type="molecule type" value="Genomic_DNA"/>
</dbReference>
<accession>A0A0R1UAW9</accession>
<reference evidence="4 5" key="1">
    <citation type="journal article" date="2015" name="Genome Announc.">
        <title>Expanding the biotechnology potential of lactobacilli through comparative genomics of 213 strains and associated genera.</title>
        <authorList>
            <person name="Sun Z."/>
            <person name="Harris H.M."/>
            <person name="McCann A."/>
            <person name="Guo C."/>
            <person name="Argimon S."/>
            <person name="Zhang W."/>
            <person name="Yang X."/>
            <person name="Jeffery I.B."/>
            <person name="Cooney J.C."/>
            <person name="Kagawa T.F."/>
            <person name="Liu W."/>
            <person name="Song Y."/>
            <person name="Salvetti E."/>
            <person name="Wrobel A."/>
            <person name="Rasinkangas P."/>
            <person name="Parkhill J."/>
            <person name="Rea M.C."/>
            <person name="O'Sullivan O."/>
            <person name="Ritari J."/>
            <person name="Douillard F.P."/>
            <person name="Paul Ross R."/>
            <person name="Yang R."/>
            <person name="Briner A.E."/>
            <person name="Felis G.E."/>
            <person name="de Vos W.M."/>
            <person name="Barrangou R."/>
            <person name="Klaenhammer T.R."/>
            <person name="Caufield P.W."/>
            <person name="Cui Y."/>
            <person name="Zhang H."/>
            <person name="O'Toole P.W."/>
        </authorList>
    </citation>
    <scope>NUCLEOTIDE SEQUENCE [LARGE SCALE GENOMIC DNA]</scope>
    <source>
        <strain evidence="4 5">DSM 15946</strain>
    </source>
</reference>
<dbReference type="GO" id="GO:0016787">
    <property type="term" value="F:hydrolase activity"/>
    <property type="evidence" value="ECO:0007669"/>
    <property type="project" value="UniProtKB-KW"/>
</dbReference>
<dbReference type="InterPro" id="IPR000086">
    <property type="entry name" value="NUDIX_hydrolase_dom"/>
</dbReference>
<gene>
    <name evidence="4" type="ORF">FC43_GL001323</name>
</gene>
<evidence type="ECO:0000256" key="2">
    <source>
        <dbReference type="ARBA" id="ARBA00022801"/>
    </source>
</evidence>
<keyword evidence="2 4" id="KW-0378">Hydrolase</keyword>
<dbReference type="Pfam" id="PF00293">
    <property type="entry name" value="NUDIX"/>
    <property type="match status" value="1"/>
</dbReference>
<evidence type="ECO:0000313" key="4">
    <source>
        <dbReference type="EMBL" id="KRL90518.1"/>
    </source>
</evidence>
<dbReference type="GO" id="GO:0019693">
    <property type="term" value="P:ribose phosphate metabolic process"/>
    <property type="evidence" value="ECO:0007669"/>
    <property type="project" value="TreeGrafter"/>
</dbReference>
<dbReference type="Gene3D" id="3.90.79.10">
    <property type="entry name" value="Nucleoside Triphosphate Pyrophosphohydrolase"/>
    <property type="match status" value="1"/>
</dbReference>